<dbReference type="EMBL" id="JAHRIP010037759">
    <property type="protein sequence ID" value="MEQ2294399.1"/>
    <property type="molecule type" value="Genomic_DNA"/>
</dbReference>
<reference evidence="1 2" key="1">
    <citation type="submission" date="2021-06" db="EMBL/GenBank/DDBJ databases">
        <authorList>
            <person name="Palmer J.M."/>
        </authorList>
    </citation>
    <scope>NUCLEOTIDE SEQUENCE [LARGE SCALE GENOMIC DNA]</scope>
    <source>
        <strain evidence="1 2">AS_MEX2019</strain>
        <tissue evidence="1">Muscle</tissue>
    </source>
</reference>
<name>A0ABV0YKN3_9TELE</name>
<gene>
    <name evidence="1" type="ORF">AMECASPLE_003509</name>
</gene>
<sequence length="195" mass="21861">MQRFVPGRFTPGIQVGKSVGSVGERAGLRAQLVREGESVGSEQGVGHRQELQSELLGLVCPVGYVLRRMKMVSRMQTAYRTWGLQQSSAYVGTREGERERVREEENKRLRQQICPRLYTHTRAFTGDPINCSWDSGLILITLALPYKWRHSSWPLLPPGAPAKCMQMSMSSMALTAARSQPKTQDKAAISFIRNP</sequence>
<protein>
    <submittedName>
        <fullName evidence="1">Uncharacterized protein</fullName>
    </submittedName>
</protein>
<evidence type="ECO:0000313" key="1">
    <source>
        <dbReference type="EMBL" id="MEQ2294399.1"/>
    </source>
</evidence>
<keyword evidence="2" id="KW-1185">Reference proteome</keyword>
<accession>A0ABV0YKN3</accession>
<comment type="caution">
    <text evidence="1">The sequence shown here is derived from an EMBL/GenBank/DDBJ whole genome shotgun (WGS) entry which is preliminary data.</text>
</comment>
<proteinExistence type="predicted"/>
<organism evidence="1 2">
    <name type="scientific">Ameca splendens</name>
    <dbReference type="NCBI Taxonomy" id="208324"/>
    <lineage>
        <taxon>Eukaryota</taxon>
        <taxon>Metazoa</taxon>
        <taxon>Chordata</taxon>
        <taxon>Craniata</taxon>
        <taxon>Vertebrata</taxon>
        <taxon>Euteleostomi</taxon>
        <taxon>Actinopterygii</taxon>
        <taxon>Neopterygii</taxon>
        <taxon>Teleostei</taxon>
        <taxon>Neoteleostei</taxon>
        <taxon>Acanthomorphata</taxon>
        <taxon>Ovalentaria</taxon>
        <taxon>Atherinomorphae</taxon>
        <taxon>Cyprinodontiformes</taxon>
        <taxon>Goodeidae</taxon>
        <taxon>Ameca</taxon>
    </lineage>
</organism>
<dbReference type="Proteomes" id="UP001469553">
    <property type="component" value="Unassembled WGS sequence"/>
</dbReference>
<evidence type="ECO:0000313" key="2">
    <source>
        <dbReference type="Proteomes" id="UP001469553"/>
    </source>
</evidence>